<dbReference type="AlphaFoldDB" id="A0AAV2AZF5"/>
<feature type="non-terminal residue" evidence="1">
    <location>
        <position position="1"/>
    </location>
</feature>
<protein>
    <submittedName>
        <fullName evidence="1">Uncharacterized protein</fullName>
    </submittedName>
</protein>
<comment type="caution">
    <text evidence="1">The sequence shown here is derived from an EMBL/GenBank/DDBJ whole genome shotgun (WGS) entry which is preliminary data.</text>
</comment>
<sequence length="74" mass="8771">PQLVCYCIVLLFTYIQRACRVHIPLHLLYKEYFIIFFLIIEIPWNPKRVQSQLVRNPIDSTVVITKQNLTAVIL</sequence>
<reference evidence="1 2" key="1">
    <citation type="submission" date="2024-04" db="EMBL/GenBank/DDBJ databases">
        <authorList>
            <person name="Rising A."/>
            <person name="Reimegard J."/>
            <person name="Sonavane S."/>
            <person name="Akerstrom W."/>
            <person name="Nylinder S."/>
            <person name="Hedman E."/>
            <person name="Kallberg Y."/>
        </authorList>
    </citation>
    <scope>NUCLEOTIDE SEQUENCE [LARGE SCALE GENOMIC DNA]</scope>
</reference>
<dbReference type="EMBL" id="CAXIEN010000242">
    <property type="protein sequence ID" value="CAL1289025.1"/>
    <property type="molecule type" value="Genomic_DNA"/>
</dbReference>
<gene>
    <name evidence="1" type="ORF">LARSCL_LOCUS15693</name>
</gene>
<accession>A0AAV2AZF5</accession>
<name>A0AAV2AZF5_9ARAC</name>
<evidence type="ECO:0000313" key="2">
    <source>
        <dbReference type="Proteomes" id="UP001497382"/>
    </source>
</evidence>
<dbReference type="Proteomes" id="UP001497382">
    <property type="component" value="Unassembled WGS sequence"/>
</dbReference>
<organism evidence="1 2">
    <name type="scientific">Larinioides sclopetarius</name>
    <dbReference type="NCBI Taxonomy" id="280406"/>
    <lineage>
        <taxon>Eukaryota</taxon>
        <taxon>Metazoa</taxon>
        <taxon>Ecdysozoa</taxon>
        <taxon>Arthropoda</taxon>
        <taxon>Chelicerata</taxon>
        <taxon>Arachnida</taxon>
        <taxon>Araneae</taxon>
        <taxon>Araneomorphae</taxon>
        <taxon>Entelegynae</taxon>
        <taxon>Araneoidea</taxon>
        <taxon>Araneidae</taxon>
        <taxon>Larinioides</taxon>
    </lineage>
</organism>
<proteinExistence type="predicted"/>
<keyword evidence="2" id="KW-1185">Reference proteome</keyword>
<evidence type="ECO:0000313" key="1">
    <source>
        <dbReference type="EMBL" id="CAL1289025.1"/>
    </source>
</evidence>